<evidence type="ECO:0000256" key="4">
    <source>
        <dbReference type="ARBA" id="ARBA00022692"/>
    </source>
</evidence>
<feature type="region of interest" description="Disordered" evidence="11">
    <location>
        <begin position="1"/>
        <end position="23"/>
    </location>
</feature>
<keyword evidence="7 12" id="KW-0472">Membrane</keyword>
<gene>
    <name evidence="14" type="ORF">BSL78_03561</name>
</gene>
<name>A0A2G8LGV8_STIJA</name>
<evidence type="ECO:0000256" key="2">
    <source>
        <dbReference type="ARBA" id="ARBA00007242"/>
    </source>
</evidence>
<keyword evidence="9" id="KW-0325">Glycoprotein</keyword>
<evidence type="ECO:0000256" key="8">
    <source>
        <dbReference type="ARBA" id="ARBA00023170"/>
    </source>
</evidence>
<feature type="transmembrane region" description="Helical" evidence="12">
    <location>
        <begin position="136"/>
        <end position="157"/>
    </location>
</feature>
<comment type="subcellular location">
    <subcellularLocation>
        <location evidence="1">Cell membrane</location>
        <topology evidence="1">Multi-pass membrane protein</topology>
    </subcellularLocation>
</comment>
<evidence type="ECO:0000256" key="3">
    <source>
        <dbReference type="ARBA" id="ARBA00022475"/>
    </source>
</evidence>
<evidence type="ECO:0000256" key="12">
    <source>
        <dbReference type="SAM" id="Phobius"/>
    </source>
</evidence>
<dbReference type="PROSITE" id="PS50259">
    <property type="entry name" value="G_PROTEIN_RECEP_F3_4"/>
    <property type="match status" value="1"/>
</dbReference>
<feature type="domain" description="G-protein coupled receptors family 3 profile" evidence="13">
    <location>
        <begin position="67"/>
        <end position="280"/>
    </location>
</feature>
<organism evidence="14 15">
    <name type="scientific">Stichopus japonicus</name>
    <name type="common">Sea cucumber</name>
    <dbReference type="NCBI Taxonomy" id="307972"/>
    <lineage>
        <taxon>Eukaryota</taxon>
        <taxon>Metazoa</taxon>
        <taxon>Echinodermata</taxon>
        <taxon>Eleutherozoa</taxon>
        <taxon>Echinozoa</taxon>
        <taxon>Holothuroidea</taxon>
        <taxon>Aspidochirotacea</taxon>
        <taxon>Aspidochirotida</taxon>
        <taxon>Stichopodidae</taxon>
        <taxon>Apostichopus</taxon>
    </lineage>
</organism>
<feature type="transmembrane region" description="Helical" evidence="12">
    <location>
        <begin position="256"/>
        <end position="278"/>
    </location>
</feature>
<evidence type="ECO:0000256" key="11">
    <source>
        <dbReference type="SAM" id="MobiDB-lite"/>
    </source>
</evidence>
<keyword evidence="8 14" id="KW-0675">Receptor</keyword>
<dbReference type="AlphaFoldDB" id="A0A2G8LGV8"/>
<feature type="transmembrane region" description="Helical" evidence="12">
    <location>
        <begin position="97"/>
        <end position="115"/>
    </location>
</feature>
<dbReference type="PANTHER" id="PTHR32546:SF26">
    <property type="entry name" value="SMOG, ISOFORM D"/>
    <property type="match status" value="1"/>
</dbReference>
<evidence type="ECO:0000256" key="5">
    <source>
        <dbReference type="ARBA" id="ARBA00022989"/>
    </source>
</evidence>
<dbReference type="EMBL" id="MRZV01000081">
    <property type="protein sequence ID" value="PIK59489.1"/>
    <property type="molecule type" value="Genomic_DNA"/>
</dbReference>
<feature type="transmembrane region" description="Helical" evidence="12">
    <location>
        <begin position="191"/>
        <end position="212"/>
    </location>
</feature>
<dbReference type="OrthoDB" id="5823771at2759"/>
<evidence type="ECO:0000256" key="10">
    <source>
        <dbReference type="ARBA" id="ARBA00023224"/>
    </source>
</evidence>
<dbReference type="InterPro" id="IPR043458">
    <property type="entry name" value="GPR158/179"/>
</dbReference>
<keyword evidence="10" id="KW-0807">Transducer</keyword>
<evidence type="ECO:0000256" key="9">
    <source>
        <dbReference type="ARBA" id="ARBA00023180"/>
    </source>
</evidence>
<accession>A0A2G8LGV8</accession>
<feature type="region of interest" description="Disordered" evidence="11">
    <location>
        <begin position="324"/>
        <end position="358"/>
    </location>
</feature>
<protein>
    <submittedName>
        <fullName evidence="14">Putative G-protein coupled receptor</fullName>
    </submittedName>
</protein>
<evidence type="ECO:0000259" key="13">
    <source>
        <dbReference type="PROSITE" id="PS50259"/>
    </source>
</evidence>
<dbReference type="PANTHER" id="PTHR32546">
    <property type="entry name" value="G-PROTEIN COUPLED RECEPTOR 158-RELATED"/>
    <property type="match status" value="1"/>
</dbReference>
<proteinExistence type="inferred from homology"/>
<evidence type="ECO:0000313" key="15">
    <source>
        <dbReference type="Proteomes" id="UP000230750"/>
    </source>
</evidence>
<comment type="caution">
    <text evidence="14">The sequence shown here is derived from an EMBL/GenBank/DDBJ whole genome shotgun (WGS) entry which is preliminary data.</text>
</comment>
<evidence type="ECO:0000256" key="1">
    <source>
        <dbReference type="ARBA" id="ARBA00004651"/>
    </source>
</evidence>
<dbReference type="GO" id="GO:0005886">
    <property type="term" value="C:plasma membrane"/>
    <property type="evidence" value="ECO:0007669"/>
    <property type="project" value="UniProtKB-SubCell"/>
</dbReference>
<dbReference type="Pfam" id="PF00003">
    <property type="entry name" value="7tm_3"/>
    <property type="match status" value="1"/>
</dbReference>
<sequence>MVKHCRGLHPSVENMRSSNTPIPHPPQPVYEAARNPFREIRPANQKRGIRILDALKVIACDSPWMLIVILLGAFLLYAVIIAAFVTPSVTSCFMRRWLRGWGFAIAYGMLVLKIYRKLAIFQTRSATRVLVRDRDVLKWLLLILTVLSGYLVAWTVFSVQAMHKCGESIVELKSADESVDNMRFFVCGFKWWDYVIDAIEFLFLLFAIYLCYSVRAAPSEFHETRFITIAVYNEIIMTSIFHVLSHLLWQTTPPDLMFIISFVHSQLTTTIMVALIFIPKEELRRLYTQLEIYKTKSLRIDNPHLPSKKKGGVSKWRAPRRFSRGHSLRTHSGHSESEKSSEVARSNESLTKAVEMNDYRSNHRVDGFDHAITGNTVTEGVVTPSQKWP</sequence>
<feature type="transmembrane region" description="Helical" evidence="12">
    <location>
        <begin position="64"/>
        <end position="85"/>
    </location>
</feature>
<keyword evidence="4 12" id="KW-0812">Transmembrane</keyword>
<evidence type="ECO:0000256" key="7">
    <source>
        <dbReference type="ARBA" id="ARBA00023136"/>
    </source>
</evidence>
<keyword evidence="5 12" id="KW-1133">Transmembrane helix</keyword>
<feature type="transmembrane region" description="Helical" evidence="12">
    <location>
        <begin position="224"/>
        <end position="244"/>
    </location>
</feature>
<evidence type="ECO:0000313" key="14">
    <source>
        <dbReference type="EMBL" id="PIK59489.1"/>
    </source>
</evidence>
<dbReference type="STRING" id="307972.A0A2G8LGV8"/>
<dbReference type="GO" id="GO:0004930">
    <property type="term" value="F:G protein-coupled receptor activity"/>
    <property type="evidence" value="ECO:0007669"/>
    <property type="project" value="UniProtKB-KW"/>
</dbReference>
<keyword evidence="3" id="KW-1003">Cell membrane</keyword>
<reference evidence="14 15" key="1">
    <citation type="journal article" date="2017" name="PLoS Biol.">
        <title>The sea cucumber genome provides insights into morphological evolution and visceral regeneration.</title>
        <authorList>
            <person name="Zhang X."/>
            <person name="Sun L."/>
            <person name="Yuan J."/>
            <person name="Sun Y."/>
            <person name="Gao Y."/>
            <person name="Zhang L."/>
            <person name="Li S."/>
            <person name="Dai H."/>
            <person name="Hamel J.F."/>
            <person name="Liu C."/>
            <person name="Yu Y."/>
            <person name="Liu S."/>
            <person name="Lin W."/>
            <person name="Guo K."/>
            <person name="Jin S."/>
            <person name="Xu P."/>
            <person name="Storey K.B."/>
            <person name="Huan P."/>
            <person name="Zhang T."/>
            <person name="Zhou Y."/>
            <person name="Zhang J."/>
            <person name="Lin C."/>
            <person name="Li X."/>
            <person name="Xing L."/>
            <person name="Huo D."/>
            <person name="Sun M."/>
            <person name="Wang L."/>
            <person name="Mercier A."/>
            <person name="Li F."/>
            <person name="Yang H."/>
            <person name="Xiang J."/>
        </authorList>
    </citation>
    <scope>NUCLEOTIDE SEQUENCE [LARGE SCALE GENOMIC DNA]</scope>
    <source>
        <strain evidence="14">Shaxun</strain>
        <tissue evidence="14">Muscle</tissue>
    </source>
</reference>
<dbReference type="Proteomes" id="UP000230750">
    <property type="component" value="Unassembled WGS sequence"/>
</dbReference>
<dbReference type="InterPro" id="IPR017978">
    <property type="entry name" value="GPCR_3_C"/>
</dbReference>
<comment type="similarity">
    <text evidence="2">Belongs to the G-protein coupled receptor 3 family.</text>
</comment>
<evidence type="ECO:0000256" key="6">
    <source>
        <dbReference type="ARBA" id="ARBA00023040"/>
    </source>
</evidence>
<keyword evidence="6" id="KW-0297">G-protein coupled receptor</keyword>
<keyword evidence="15" id="KW-1185">Reference proteome</keyword>
<dbReference type="CDD" id="cd15293">
    <property type="entry name" value="7tmC_GPR158-like"/>
    <property type="match status" value="1"/>
</dbReference>
<feature type="compositionally biased region" description="Basic and acidic residues" evidence="11">
    <location>
        <begin position="333"/>
        <end position="342"/>
    </location>
</feature>